<dbReference type="AlphaFoldDB" id="A0A0Q3THJ2"/>
<sequence>MDKIHPYDEYFEVLQPALKSKVEEFLLIGYGKVEVRELWDYLTKKKWKKTQNEIRVHELVSDVLSVKAGDYMNYATIEAFKSPNWFVELDGEELQELLKPNDK</sequence>
<name>A0A0Q3THJ2_9BACI</name>
<keyword evidence="2" id="KW-1185">Reference proteome</keyword>
<dbReference type="STRING" id="157838.AN964_07945"/>
<dbReference type="RefSeq" id="WP_055739160.1">
    <property type="nucleotide sequence ID" value="NZ_JAAIWL010000014.1"/>
</dbReference>
<organism evidence="1 2">
    <name type="scientific">Heyndrickxia shackletonii</name>
    <dbReference type="NCBI Taxonomy" id="157838"/>
    <lineage>
        <taxon>Bacteria</taxon>
        <taxon>Bacillati</taxon>
        <taxon>Bacillota</taxon>
        <taxon>Bacilli</taxon>
        <taxon>Bacillales</taxon>
        <taxon>Bacillaceae</taxon>
        <taxon>Heyndrickxia</taxon>
    </lineage>
</organism>
<evidence type="ECO:0008006" key="3">
    <source>
        <dbReference type="Google" id="ProtNLM"/>
    </source>
</evidence>
<dbReference type="Pfam" id="PF13797">
    <property type="entry name" value="Post_transc_reg"/>
    <property type="match status" value="1"/>
</dbReference>
<gene>
    <name evidence="1" type="ORF">AN964_07945</name>
</gene>
<dbReference type="Proteomes" id="UP000051888">
    <property type="component" value="Unassembled WGS sequence"/>
</dbReference>
<dbReference type="PATRIC" id="fig|157838.3.peg.1740"/>
<dbReference type="OrthoDB" id="2990595at2"/>
<protein>
    <recommendedName>
        <fullName evidence="3">Competence protein ComN</fullName>
    </recommendedName>
</protein>
<proteinExistence type="predicted"/>
<accession>A0A0Q3THJ2</accession>
<reference evidence="1 2" key="1">
    <citation type="submission" date="2015-09" db="EMBL/GenBank/DDBJ databases">
        <title>Genome sequencing project for genomic taxonomy and phylogenomics of Bacillus-like bacteria.</title>
        <authorList>
            <person name="Liu B."/>
            <person name="Wang J."/>
            <person name="Zhu Y."/>
            <person name="Liu G."/>
            <person name="Chen Q."/>
            <person name="Chen Z."/>
            <person name="Lan J."/>
            <person name="Che J."/>
            <person name="Ge C."/>
            <person name="Shi H."/>
            <person name="Pan Z."/>
            <person name="Liu X."/>
        </authorList>
    </citation>
    <scope>NUCLEOTIDE SEQUENCE [LARGE SCALE GENOMIC DNA]</scope>
    <source>
        <strain evidence="1 2">LMG 18435</strain>
    </source>
</reference>
<evidence type="ECO:0000313" key="2">
    <source>
        <dbReference type="Proteomes" id="UP000051888"/>
    </source>
</evidence>
<dbReference type="InterPro" id="IPR025716">
    <property type="entry name" value="Post-transcriptional_regulator"/>
</dbReference>
<comment type="caution">
    <text evidence="1">The sequence shown here is derived from an EMBL/GenBank/DDBJ whole genome shotgun (WGS) entry which is preliminary data.</text>
</comment>
<evidence type="ECO:0000313" key="1">
    <source>
        <dbReference type="EMBL" id="KQL53430.1"/>
    </source>
</evidence>
<dbReference type="EMBL" id="LJJC01000004">
    <property type="protein sequence ID" value="KQL53430.1"/>
    <property type="molecule type" value="Genomic_DNA"/>
</dbReference>